<organism evidence="2 3">
    <name type="scientific">Marilutibacter spongiae</name>
    <dbReference type="NCBI Taxonomy" id="2025720"/>
    <lineage>
        <taxon>Bacteria</taxon>
        <taxon>Pseudomonadati</taxon>
        <taxon>Pseudomonadota</taxon>
        <taxon>Gammaproteobacteria</taxon>
        <taxon>Lysobacterales</taxon>
        <taxon>Lysobacteraceae</taxon>
        <taxon>Marilutibacter</taxon>
    </lineage>
</organism>
<proteinExistence type="predicted"/>
<comment type="caution">
    <text evidence="2">The sequence shown here is derived from an EMBL/GenBank/DDBJ whole genome shotgun (WGS) entry which is preliminary data.</text>
</comment>
<evidence type="ECO:0000256" key="1">
    <source>
        <dbReference type="SAM" id="MobiDB-lite"/>
    </source>
</evidence>
<accession>A0A7W3TNC3</accession>
<dbReference type="Proteomes" id="UP000523196">
    <property type="component" value="Unassembled WGS sequence"/>
</dbReference>
<protein>
    <submittedName>
        <fullName evidence="2">Uncharacterized protein</fullName>
    </submittedName>
</protein>
<evidence type="ECO:0000313" key="2">
    <source>
        <dbReference type="EMBL" id="MBB1061505.1"/>
    </source>
</evidence>
<dbReference type="RefSeq" id="WP_182688284.1">
    <property type="nucleotide sequence ID" value="NZ_JACHTF010000015.1"/>
</dbReference>
<feature type="region of interest" description="Disordered" evidence="1">
    <location>
        <begin position="1"/>
        <end position="32"/>
    </location>
</feature>
<feature type="region of interest" description="Disordered" evidence="1">
    <location>
        <begin position="61"/>
        <end position="83"/>
    </location>
</feature>
<reference evidence="2 3" key="1">
    <citation type="submission" date="2020-08" db="EMBL/GenBank/DDBJ databases">
        <authorList>
            <person name="Xu S."/>
            <person name="Li A."/>
        </authorList>
    </citation>
    <scope>NUCLEOTIDE SEQUENCE [LARGE SCALE GENOMIC DNA]</scope>
    <source>
        <strain evidence="2 3">119BY6-57</strain>
    </source>
</reference>
<sequence length="83" mass="8969">MTRAKKGRSTAVKPKAGLPAGSDHNLQKRIESERISDDIASFEKSGGRIEKLGTTRVLQKVAPATPDEHAAAPKRVPPTARRK</sequence>
<name>A0A7W3TNC3_9GAMM</name>
<dbReference type="EMBL" id="JACHTF010000015">
    <property type="protein sequence ID" value="MBB1061505.1"/>
    <property type="molecule type" value="Genomic_DNA"/>
</dbReference>
<dbReference type="AlphaFoldDB" id="A0A7W3TNC3"/>
<keyword evidence="3" id="KW-1185">Reference proteome</keyword>
<evidence type="ECO:0000313" key="3">
    <source>
        <dbReference type="Proteomes" id="UP000523196"/>
    </source>
</evidence>
<gene>
    <name evidence="2" type="ORF">H4F98_13100</name>
</gene>